<feature type="compositionally biased region" description="Low complexity" evidence="2">
    <location>
        <begin position="285"/>
        <end position="297"/>
    </location>
</feature>
<feature type="compositionally biased region" description="Polar residues" evidence="2">
    <location>
        <begin position="356"/>
        <end position="369"/>
    </location>
</feature>
<dbReference type="EMBL" id="VXIT01000012">
    <property type="protein sequence ID" value="KAA6409076.1"/>
    <property type="molecule type" value="Genomic_DNA"/>
</dbReference>
<feature type="compositionally biased region" description="Polar residues" evidence="2">
    <location>
        <begin position="327"/>
        <end position="344"/>
    </location>
</feature>
<gene>
    <name evidence="3" type="ORF">FRX48_07420</name>
</gene>
<proteinExistence type="predicted"/>
<evidence type="ECO:0000313" key="4">
    <source>
        <dbReference type="Proteomes" id="UP000324767"/>
    </source>
</evidence>
<dbReference type="AlphaFoldDB" id="A0A5M8PJQ6"/>
<dbReference type="Pfam" id="PF09421">
    <property type="entry name" value="FRQ"/>
    <property type="match status" value="2"/>
</dbReference>
<organism evidence="3 4">
    <name type="scientific">Lasallia pustulata</name>
    <dbReference type="NCBI Taxonomy" id="136370"/>
    <lineage>
        <taxon>Eukaryota</taxon>
        <taxon>Fungi</taxon>
        <taxon>Dikarya</taxon>
        <taxon>Ascomycota</taxon>
        <taxon>Pezizomycotina</taxon>
        <taxon>Lecanoromycetes</taxon>
        <taxon>OSLEUM clade</taxon>
        <taxon>Umbilicariomycetidae</taxon>
        <taxon>Umbilicariales</taxon>
        <taxon>Umbilicariaceae</taxon>
        <taxon>Lasallia</taxon>
    </lineage>
</organism>
<evidence type="ECO:0000256" key="2">
    <source>
        <dbReference type="SAM" id="MobiDB-lite"/>
    </source>
</evidence>
<feature type="compositionally biased region" description="Polar residues" evidence="2">
    <location>
        <begin position="460"/>
        <end position="483"/>
    </location>
</feature>
<dbReference type="Proteomes" id="UP000324767">
    <property type="component" value="Unassembled WGS sequence"/>
</dbReference>
<reference evidence="3 4" key="1">
    <citation type="submission" date="2019-09" db="EMBL/GenBank/DDBJ databases">
        <title>The hologenome of the rock-dwelling lichen Lasallia pustulata.</title>
        <authorList>
            <person name="Greshake Tzovaras B."/>
            <person name="Segers F."/>
            <person name="Bicker A."/>
            <person name="Dal Grande F."/>
            <person name="Otte J."/>
            <person name="Hankeln T."/>
            <person name="Schmitt I."/>
            <person name="Ebersberger I."/>
        </authorList>
    </citation>
    <scope>NUCLEOTIDE SEQUENCE [LARGE SCALE GENOMIC DNA]</scope>
    <source>
        <strain evidence="3">A1-1</strain>
    </source>
</reference>
<dbReference type="GO" id="GO:0005737">
    <property type="term" value="C:cytoplasm"/>
    <property type="evidence" value="ECO:0007669"/>
    <property type="project" value="InterPro"/>
</dbReference>
<dbReference type="GO" id="GO:0005634">
    <property type="term" value="C:nucleus"/>
    <property type="evidence" value="ECO:0007669"/>
    <property type="project" value="InterPro"/>
</dbReference>
<dbReference type="InterPro" id="IPR018554">
    <property type="entry name" value="FRQ"/>
</dbReference>
<evidence type="ECO:0000256" key="1">
    <source>
        <dbReference type="SAM" id="Coils"/>
    </source>
</evidence>
<feature type="compositionally biased region" description="Basic and acidic residues" evidence="2">
    <location>
        <begin position="299"/>
        <end position="309"/>
    </location>
</feature>
<sequence length="887" mass="97804">MQSPALATGTRSSGTSINTDRWFENYNRNVWCPRNVSFVDQDPPFYLQRKPSSENGSACVAPPVPSYYRSLDSLQHSLAKNSTRSWLNMSESNSEDYRSVIDDLTVQNKNLKQRLRMYEVLHGSQLQGDKLFEFKVYGLPSHRKRELESTLQSFAARLDEDLEESIPLPPSLGTYPALDSTVTAHKPLSSSTLYSMPVDSAYASMSASGQTPSSLARFKSSCESKQLGQSIRSKERNIRSYLRDIPKCILPRRLPDITDRAKKKLVVRRLEQLFTGTDASPGLHSQSLQQQEVSQSAEEADRTATEARGCKLGAEGVREARIPPANTEIQADPQNDTTSSSQGRYQGEGDDLRSVGTDTSSDGAPNQRPTRPLDLDPYRAQVPAENIQYIRHLCIASPLRCATLQSEDMHDWVYLNLLTSMAQLHTINVTPEFVRMAVVEVSTSLELSRDGGKIRWKGSTEGTRMSSDSSGRGSLPDNENTIGNEVYPRTKRRKLGDNPPPVPHGANDLPKPRLVGPTTRSTRSFDYEPLFSQHTRYEASPEDSLTNGDSPQSVEVFEDVAVTGSIFDTEFLPALRKKREEGPIIYYNGAPFFIDLSGDPNTAPCHVTALFDFRTDVDGCLPSADMKSDLCPKNSPTDYIKLPASVGVSRQDMDIKESIAGFEDMGSGPNDTSSTPFRLEASGIGGVQPRDNFSVNVLVRHAIPRASDSLAVSRFSSFPGQVHRGMHQILQWATDDSHRGPLPSLNVGFCQAVQLEIVSAETVHLPPSTLPPPSHVSHPFSSSDSDGEDFSEHDSAEEASLSARYRDGDPASPAGPQKRSTRTTRQCSFAWSGSETDDSSMDLLAHAREYDSDTIAAQEREFEDNNGQQVATNIRRGSSAGRNPQRK</sequence>
<dbReference type="GO" id="GO:0006355">
    <property type="term" value="P:regulation of DNA-templated transcription"/>
    <property type="evidence" value="ECO:0007669"/>
    <property type="project" value="InterPro"/>
</dbReference>
<comment type="caution">
    <text evidence="3">The sequence shown here is derived from an EMBL/GenBank/DDBJ whole genome shotgun (WGS) entry which is preliminary data.</text>
</comment>
<feature type="compositionally biased region" description="Low complexity" evidence="2">
    <location>
        <begin position="775"/>
        <end position="784"/>
    </location>
</feature>
<feature type="region of interest" description="Disordered" evidence="2">
    <location>
        <begin position="449"/>
        <end position="528"/>
    </location>
</feature>
<dbReference type="OrthoDB" id="2536795at2759"/>
<name>A0A5M8PJQ6_9LECA</name>
<feature type="region of interest" description="Disordered" evidence="2">
    <location>
        <begin position="764"/>
        <end position="887"/>
    </location>
</feature>
<keyword evidence="1" id="KW-0175">Coiled coil</keyword>
<evidence type="ECO:0000313" key="3">
    <source>
        <dbReference type="EMBL" id="KAA6409076.1"/>
    </source>
</evidence>
<feature type="compositionally biased region" description="Polar residues" evidence="2">
    <location>
        <begin position="865"/>
        <end position="887"/>
    </location>
</feature>
<dbReference type="GO" id="GO:0007623">
    <property type="term" value="P:circadian rhythm"/>
    <property type="evidence" value="ECO:0007669"/>
    <property type="project" value="InterPro"/>
</dbReference>
<accession>A0A5M8PJQ6</accession>
<evidence type="ECO:0008006" key="5">
    <source>
        <dbReference type="Google" id="ProtNLM"/>
    </source>
</evidence>
<feature type="compositionally biased region" description="Polar residues" evidence="2">
    <location>
        <begin position="823"/>
        <end position="834"/>
    </location>
</feature>
<protein>
    <recommendedName>
        <fullName evidence="5">Frequency clock protein</fullName>
    </recommendedName>
</protein>
<feature type="coiled-coil region" evidence="1">
    <location>
        <begin position="94"/>
        <end position="164"/>
    </location>
</feature>
<feature type="region of interest" description="Disordered" evidence="2">
    <location>
        <begin position="277"/>
        <end position="377"/>
    </location>
</feature>